<dbReference type="InterPro" id="IPR052288">
    <property type="entry name" value="GH45_Enzymes"/>
</dbReference>
<evidence type="ECO:0000256" key="8">
    <source>
        <dbReference type="ARBA" id="ARBA00023326"/>
    </source>
</evidence>
<dbReference type="PROSITE" id="PS01140">
    <property type="entry name" value="GLYCOSYL_HYDROL_F45"/>
    <property type="match status" value="1"/>
</dbReference>
<dbReference type="GO" id="GO:0030245">
    <property type="term" value="P:cellulose catabolic process"/>
    <property type="evidence" value="ECO:0007669"/>
    <property type="project" value="UniProtKB-KW"/>
</dbReference>
<feature type="active site" description="Nucleophile" evidence="9">
    <location>
        <position position="169"/>
    </location>
</feature>
<organism evidence="13 14">
    <name type="scientific">Bursaphelenchus xylophilus</name>
    <name type="common">Pinewood nematode worm</name>
    <name type="synonym">Aphelenchoides xylophilus</name>
    <dbReference type="NCBI Taxonomy" id="6326"/>
    <lineage>
        <taxon>Eukaryota</taxon>
        <taxon>Metazoa</taxon>
        <taxon>Ecdysozoa</taxon>
        <taxon>Nematoda</taxon>
        <taxon>Chromadorea</taxon>
        <taxon>Rhabditida</taxon>
        <taxon>Tylenchina</taxon>
        <taxon>Tylenchomorpha</taxon>
        <taxon>Aphelenchoidea</taxon>
        <taxon>Aphelenchoididae</taxon>
        <taxon>Bursaphelenchus</taxon>
    </lineage>
</organism>
<evidence type="ECO:0000256" key="5">
    <source>
        <dbReference type="ARBA" id="ARBA00023001"/>
    </source>
</evidence>
<evidence type="ECO:0000256" key="2">
    <source>
        <dbReference type="ARBA" id="ARBA00007793"/>
    </source>
</evidence>
<evidence type="ECO:0000313" key="13">
    <source>
        <dbReference type="Proteomes" id="UP000095284"/>
    </source>
</evidence>
<dbReference type="Pfam" id="PF02015">
    <property type="entry name" value="Glyco_hydro_45"/>
    <property type="match status" value="1"/>
</dbReference>
<keyword evidence="4" id="KW-0378">Hydrolase</keyword>
<dbReference type="WBParaSite" id="BXY_0433700.1">
    <property type="protein sequence ID" value="BXY_0433700.1"/>
    <property type="gene ID" value="BXY_0433700"/>
</dbReference>
<evidence type="ECO:0000259" key="12">
    <source>
        <dbReference type="PROSITE" id="PS01140"/>
    </source>
</evidence>
<name>A0A1I7RUC7_BURXY</name>
<evidence type="ECO:0000256" key="1">
    <source>
        <dbReference type="ARBA" id="ARBA00000966"/>
    </source>
</evidence>
<evidence type="ECO:0000256" key="4">
    <source>
        <dbReference type="ARBA" id="ARBA00022801"/>
    </source>
</evidence>
<reference evidence="14" key="1">
    <citation type="submission" date="2016-11" db="UniProtKB">
        <authorList>
            <consortium name="WormBaseParasite"/>
        </authorList>
    </citation>
    <scope>IDENTIFICATION</scope>
</reference>
<keyword evidence="8" id="KW-0624">Polysaccharide degradation</keyword>
<protein>
    <recommendedName>
        <fullName evidence="3 9">Cellulase</fullName>
        <ecNumber evidence="3 9">3.2.1.4</ecNumber>
    </recommendedName>
</protein>
<dbReference type="PANTHER" id="PTHR39730">
    <property type="entry name" value="ENDOGLUCANASE 1"/>
    <property type="match status" value="1"/>
</dbReference>
<dbReference type="Proteomes" id="UP000095284">
    <property type="component" value="Unplaced"/>
</dbReference>
<accession>A0A1I7RUC7</accession>
<dbReference type="PANTHER" id="PTHR39730:SF1">
    <property type="entry name" value="ENDOGLUCANASE 1"/>
    <property type="match status" value="1"/>
</dbReference>
<dbReference type="Gene3D" id="2.40.40.10">
    <property type="entry name" value="RlpA-like domain"/>
    <property type="match status" value="1"/>
</dbReference>
<keyword evidence="11" id="KW-0732">Signal</keyword>
<sequence>MYITRVSTMNKLLVSVLVLALLFENVVEGKTCGPLTTAAGATQTAPPASAASTTKGQTAASGSPATTASAAPTKASAAPSTASAAPSKASAAPSTASAAPSTASAAPSKASAAPSTASSTASSTTPTTTTKASSTAAATTQASGNSADYSYSYISGGTSGTGVTTRYWDCCKSSCAWPGKATLKSGPIQTCDVHDQPLNDGGNTQSGCNGGSAYSCSTEQPYAVNDTLSFGFAAVKLAGGSESTWCCACYELTFTSGSVAGKKFVIQATNTGGDLGDNHFDLAIPGGGVGIFNGCTAQWGAPSSGWGSQYGGVSSRSDCSQLPATLQPGCDWRFDWFGNSDNPGVTFKQVTCPKTITDKSKCIRADD</sequence>
<keyword evidence="6" id="KW-0119">Carbohydrate metabolism</keyword>
<comment type="catalytic activity">
    <reaction evidence="1 9">
        <text>Endohydrolysis of (1-&gt;4)-beta-D-glucosidic linkages in cellulose, lichenin and cereal beta-D-glucans.</text>
        <dbReference type="EC" id="3.2.1.4"/>
    </reaction>
</comment>
<comment type="similarity">
    <text evidence="2">Belongs to the glycosyl hydrolase 45 (cellulase K) family.</text>
</comment>
<evidence type="ECO:0000256" key="11">
    <source>
        <dbReference type="SAM" id="SignalP"/>
    </source>
</evidence>
<dbReference type="AlphaFoldDB" id="A0A1I7RUC7"/>
<evidence type="ECO:0000256" key="9">
    <source>
        <dbReference type="PROSITE-ProRule" id="PRU10069"/>
    </source>
</evidence>
<feature type="signal peptide" evidence="11">
    <location>
        <begin position="1"/>
        <end position="29"/>
    </location>
</feature>
<proteinExistence type="inferred from homology"/>
<feature type="region of interest" description="Disordered" evidence="10">
    <location>
        <begin position="40"/>
        <end position="139"/>
    </location>
</feature>
<feature type="chain" id="PRO_5009304867" description="Cellulase" evidence="11">
    <location>
        <begin position="30"/>
        <end position="367"/>
    </location>
</feature>
<dbReference type="eggNOG" id="ENOG502RXA6">
    <property type="taxonomic scope" value="Eukaryota"/>
</dbReference>
<dbReference type="EC" id="3.2.1.4" evidence="3 9"/>
<evidence type="ECO:0000256" key="6">
    <source>
        <dbReference type="ARBA" id="ARBA00023277"/>
    </source>
</evidence>
<feature type="domain" description="Glycosyl hydrolases family 45 active site" evidence="12">
    <location>
        <begin position="164"/>
        <end position="175"/>
    </location>
</feature>
<evidence type="ECO:0000313" key="14">
    <source>
        <dbReference type="WBParaSite" id="BXY_0433700.1"/>
    </source>
</evidence>
<evidence type="ECO:0000256" key="7">
    <source>
        <dbReference type="ARBA" id="ARBA00023295"/>
    </source>
</evidence>
<evidence type="ECO:0000256" key="10">
    <source>
        <dbReference type="SAM" id="MobiDB-lite"/>
    </source>
</evidence>
<dbReference type="SUPFAM" id="SSF50685">
    <property type="entry name" value="Barwin-like endoglucanases"/>
    <property type="match status" value="1"/>
</dbReference>
<dbReference type="GO" id="GO:0008810">
    <property type="term" value="F:cellulase activity"/>
    <property type="evidence" value="ECO:0007669"/>
    <property type="project" value="UniProtKB-EC"/>
</dbReference>
<keyword evidence="5" id="KW-0136">Cellulose degradation</keyword>
<dbReference type="InterPro" id="IPR036908">
    <property type="entry name" value="RlpA-like_sf"/>
</dbReference>
<evidence type="ECO:0000256" key="3">
    <source>
        <dbReference type="ARBA" id="ARBA00012601"/>
    </source>
</evidence>
<dbReference type="InterPro" id="IPR000334">
    <property type="entry name" value="Glyco_hydro_45"/>
</dbReference>
<keyword evidence="7" id="KW-0326">Glycosidase</keyword>